<gene>
    <name evidence="1" type="ORF">C1H46_021275</name>
</gene>
<evidence type="ECO:0000313" key="1">
    <source>
        <dbReference type="EMBL" id="TQD93111.1"/>
    </source>
</evidence>
<dbReference type="AlphaFoldDB" id="A0A540M2Z4"/>
<evidence type="ECO:0000313" key="2">
    <source>
        <dbReference type="Proteomes" id="UP000315295"/>
    </source>
</evidence>
<protein>
    <submittedName>
        <fullName evidence="1">Uncharacterized protein</fullName>
    </submittedName>
</protein>
<dbReference type="EMBL" id="VIEB01000376">
    <property type="protein sequence ID" value="TQD93111.1"/>
    <property type="molecule type" value="Genomic_DNA"/>
</dbReference>
<comment type="caution">
    <text evidence="1">The sequence shown here is derived from an EMBL/GenBank/DDBJ whole genome shotgun (WGS) entry which is preliminary data.</text>
</comment>
<sequence>MCEGLKREDAISINHNWFNANNIRWVEDAISINHNWFNANNIRWVGDYYYKAMEYIQDIKDICDDFEGLCQQNLAANTGKVQTFEESLNSVDDSVLYPNILADEPAIT</sequence>
<name>A0A540M2Z4_MALBA</name>
<organism evidence="1 2">
    <name type="scientific">Malus baccata</name>
    <name type="common">Siberian crab apple</name>
    <name type="synonym">Pyrus baccata</name>
    <dbReference type="NCBI Taxonomy" id="106549"/>
    <lineage>
        <taxon>Eukaryota</taxon>
        <taxon>Viridiplantae</taxon>
        <taxon>Streptophyta</taxon>
        <taxon>Embryophyta</taxon>
        <taxon>Tracheophyta</taxon>
        <taxon>Spermatophyta</taxon>
        <taxon>Magnoliopsida</taxon>
        <taxon>eudicotyledons</taxon>
        <taxon>Gunneridae</taxon>
        <taxon>Pentapetalae</taxon>
        <taxon>rosids</taxon>
        <taxon>fabids</taxon>
        <taxon>Rosales</taxon>
        <taxon>Rosaceae</taxon>
        <taxon>Amygdaloideae</taxon>
        <taxon>Maleae</taxon>
        <taxon>Malus</taxon>
    </lineage>
</organism>
<accession>A0A540M2Z4</accession>
<proteinExistence type="predicted"/>
<reference evidence="1 2" key="1">
    <citation type="journal article" date="2019" name="G3 (Bethesda)">
        <title>Sequencing of a Wild Apple (Malus baccata) Genome Unravels the Differences Between Cultivated and Wild Apple Species Regarding Disease Resistance and Cold Tolerance.</title>
        <authorList>
            <person name="Chen X."/>
        </authorList>
    </citation>
    <scope>NUCLEOTIDE SEQUENCE [LARGE SCALE GENOMIC DNA]</scope>
    <source>
        <strain evidence="2">cv. Shandingzi</strain>
        <tissue evidence="1">Leaves</tissue>
    </source>
</reference>
<dbReference type="Proteomes" id="UP000315295">
    <property type="component" value="Unassembled WGS sequence"/>
</dbReference>
<keyword evidence="2" id="KW-1185">Reference proteome</keyword>
<dbReference type="STRING" id="106549.A0A540M2Z4"/>